<evidence type="ECO:0000259" key="2">
    <source>
        <dbReference type="Pfam" id="PF13456"/>
    </source>
</evidence>
<reference evidence="3 6" key="1">
    <citation type="submission" date="2016-08" db="EMBL/GenBank/DDBJ databases">
        <title>Candidatus Dactylopiibacterium carminicum genome sequence.</title>
        <authorList>
            <person name="Ramirez-Puebla S.T."/>
            <person name="Ormeno-Orrillo E."/>
            <person name="Vera-Ponce De Leon A."/>
            <person name="Luis L."/>
            <person name="Sanchez-Flores A."/>
            <person name="Monica R."/>
            <person name="Martinez-Romero E."/>
        </authorList>
    </citation>
    <scope>NUCLEOTIDE SEQUENCE [LARGE SCALE GENOMIC DNA]</scope>
    <source>
        <strain evidence="3">END1</strain>
    </source>
</reference>
<dbReference type="GO" id="GO:0003676">
    <property type="term" value="F:nucleic acid binding"/>
    <property type="evidence" value="ECO:0007669"/>
    <property type="project" value="InterPro"/>
</dbReference>
<organism evidence="4 5">
    <name type="scientific">Candidatus Dactylopiibacterium carminicum</name>
    <dbReference type="NCBI Taxonomy" id="857335"/>
    <lineage>
        <taxon>Bacteria</taxon>
        <taxon>Pseudomonadati</taxon>
        <taxon>Pseudomonadota</taxon>
        <taxon>Betaproteobacteria</taxon>
        <taxon>Rhodocyclales</taxon>
        <taxon>Rhodocyclaceae</taxon>
        <taxon>Candidatus Dactylopiibacterium</taxon>
    </lineage>
</organism>
<gene>
    <name evidence="3" type="ORF">BGI27_08630</name>
    <name evidence="4" type="ORF">CGU29_08280</name>
</gene>
<dbReference type="InterPro" id="IPR036397">
    <property type="entry name" value="RNaseH_sf"/>
</dbReference>
<evidence type="ECO:0000313" key="3">
    <source>
        <dbReference type="EMBL" id="KAF7599330.1"/>
    </source>
</evidence>
<dbReference type="Proteomes" id="UP000623509">
    <property type="component" value="Unassembled WGS sequence"/>
</dbReference>
<dbReference type="Proteomes" id="UP000216107">
    <property type="component" value="Unassembled WGS sequence"/>
</dbReference>
<dbReference type="EMBL" id="NMRN01000019">
    <property type="protein sequence ID" value="PAS93320.1"/>
    <property type="molecule type" value="Genomic_DNA"/>
</dbReference>
<comment type="caution">
    <text evidence="4">The sequence shown here is derived from an EMBL/GenBank/DDBJ whole genome shotgun (WGS) entry which is preliminary data.</text>
</comment>
<dbReference type="SUPFAM" id="SSF53098">
    <property type="entry name" value="Ribonuclease H-like"/>
    <property type="match status" value="1"/>
</dbReference>
<proteinExistence type="predicted"/>
<evidence type="ECO:0000313" key="5">
    <source>
        <dbReference type="Proteomes" id="UP000216107"/>
    </source>
</evidence>
<accession>A0A272EU95</accession>
<evidence type="ECO:0000313" key="6">
    <source>
        <dbReference type="Proteomes" id="UP000623509"/>
    </source>
</evidence>
<protein>
    <submittedName>
        <fullName evidence="4">Ribonuclease H</fullName>
    </submittedName>
</protein>
<dbReference type="EMBL" id="MDUX01000023">
    <property type="protein sequence ID" value="KAF7599330.1"/>
    <property type="molecule type" value="Genomic_DNA"/>
</dbReference>
<dbReference type="InterPro" id="IPR012337">
    <property type="entry name" value="RNaseH-like_sf"/>
</dbReference>
<dbReference type="Pfam" id="PF13456">
    <property type="entry name" value="RVT_3"/>
    <property type="match status" value="1"/>
</dbReference>
<evidence type="ECO:0000256" key="1">
    <source>
        <dbReference type="SAM" id="MobiDB-lite"/>
    </source>
</evidence>
<feature type="domain" description="RNase H type-1" evidence="2">
    <location>
        <begin position="16"/>
        <end position="125"/>
    </location>
</feature>
<evidence type="ECO:0000313" key="4">
    <source>
        <dbReference type="EMBL" id="PAS93320.1"/>
    </source>
</evidence>
<dbReference type="GO" id="GO:0004523">
    <property type="term" value="F:RNA-DNA hybrid ribonuclease activity"/>
    <property type="evidence" value="ECO:0007669"/>
    <property type="project" value="InterPro"/>
</dbReference>
<name>A0A272EU95_9RHOO</name>
<feature type="region of interest" description="Disordered" evidence="1">
    <location>
        <begin position="122"/>
        <end position="143"/>
    </location>
</feature>
<dbReference type="InterPro" id="IPR002156">
    <property type="entry name" value="RNaseH_domain"/>
</dbReference>
<keyword evidence="6" id="KW-1185">Reference proteome</keyword>
<reference evidence="4 5" key="2">
    <citation type="submission" date="2017-07" db="EMBL/GenBank/DDBJ databases">
        <title>Candidatus Dactylopiibacterium carminicum, a nitrogen-fixing symbiont of the cochineal insect Dactylopius coccus and Dactylopius opuntiae (Hemiptera: Coccoidea: Dactylopiidae).</title>
        <authorList>
            <person name="Vera A."/>
        </authorList>
    </citation>
    <scope>NUCLEOTIDE SEQUENCE [LARGE SCALE GENOMIC DNA]</scope>
    <source>
        <strain evidence="4 5">NFDCM</strain>
    </source>
</reference>
<dbReference type="Gene3D" id="3.30.420.10">
    <property type="entry name" value="Ribonuclease H-like superfamily/Ribonuclease H"/>
    <property type="match status" value="1"/>
</dbReference>
<dbReference type="OrthoDB" id="8563755at2"/>
<dbReference type="RefSeq" id="WP_095524486.1">
    <property type="nucleotide sequence ID" value="NZ_MDUX01000023.1"/>
</dbReference>
<dbReference type="AlphaFoldDB" id="A0A272EU95"/>
<sequence length="143" mass="15509">MSVESFPGGEVWFAWCDGCALPNPGRIGLGGVLLAPDQRRHEFSEAAGRSGCNNEAEARALLSLLRHAKALGARALVVHSDSDVVVRLAPLFAELREAMRAFVSLELKWLPQHRNQQADGLARAALGLPPRAPAKPRNGRSRR</sequence>